<proteinExistence type="predicted"/>
<organism evidence="2 3">
    <name type="scientific">Mytilus galloprovincialis</name>
    <name type="common">Mediterranean mussel</name>
    <dbReference type="NCBI Taxonomy" id="29158"/>
    <lineage>
        <taxon>Eukaryota</taxon>
        <taxon>Metazoa</taxon>
        <taxon>Spiralia</taxon>
        <taxon>Lophotrochozoa</taxon>
        <taxon>Mollusca</taxon>
        <taxon>Bivalvia</taxon>
        <taxon>Autobranchia</taxon>
        <taxon>Pteriomorphia</taxon>
        <taxon>Mytilida</taxon>
        <taxon>Mytiloidea</taxon>
        <taxon>Mytilidae</taxon>
        <taxon>Mytilinae</taxon>
        <taxon>Mytilus</taxon>
    </lineage>
</organism>
<dbReference type="EMBL" id="UYJE01007737">
    <property type="protein sequence ID" value="VDI57536.1"/>
    <property type="molecule type" value="Genomic_DNA"/>
</dbReference>
<reference evidence="2" key="1">
    <citation type="submission" date="2018-11" db="EMBL/GenBank/DDBJ databases">
        <authorList>
            <person name="Alioto T."/>
            <person name="Alioto T."/>
        </authorList>
    </citation>
    <scope>NUCLEOTIDE SEQUENCE</scope>
</reference>
<dbReference type="InterPro" id="IPR042567">
    <property type="entry name" value="SPIN/Ssty_sf"/>
</dbReference>
<dbReference type="Proteomes" id="UP000596742">
    <property type="component" value="Unassembled WGS sequence"/>
</dbReference>
<gene>
    <name evidence="2" type="ORF">MGAL_10B023451</name>
</gene>
<dbReference type="InterPro" id="IPR022894">
    <property type="entry name" value="Oligoribonuclease"/>
</dbReference>
<dbReference type="PANTHER" id="PTHR11046:SF25">
    <property type="match status" value="1"/>
</dbReference>
<dbReference type="OrthoDB" id="6414146at2759"/>
<dbReference type="PANTHER" id="PTHR11046">
    <property type="entry name" value="OLIGORIBONUCLEASE, MITOCHONDRIAL"/>
    <property type="match status" value="1"/>
</dbReference>
<keyword evidence="1" id="KW-0540">Nuclease</keyword>
<evidence type="ECO:0000313" key="2">
    <source>
        <dbReference type="EMBL" id="VDI57536.1"/>
    </source>
</evidence>
<evidence type="ECO:0000256" key="1">
    <source>
        <dbReference type="ARBA" id="ARBA00022722"/>
    </source>
</evidence>
<sequence>MAYEQTNFFGKKIYNSDTADSDITVLEISDESDSDIIGPSPAASNVFFVADKMSAYLEAGASNRLLLALQFDLQIPEYVAGCKALGLLSEFITIPLWCCLEDSNISIMDIGVHFKELVAYLEEMDYQKFVERNYLMTRVDRQKVLNSRIVLSLVKPWEHDDKVHVILQMIIPALTGVVKRLLADHLVGGKWNNPTEDQKYKTLAIPKHNKFCESVFGYLDRFIREKPNSTVLAMESYVLFCHNKTLEWLSNKPAGERHSLLEMARKDEKKMREKFKARKKVIELELSPSVPGFPSWYNIKYAGDLAIYTYKLLEDYKKGDL</sequence>
<dbReference type="AlphaFoldDB" id="A0A8B6G206"/>
<dbReference type="Gene3D" id="2.80.10.70">
    <property type="entry name" value="Spindlin/Ssty"/>
    <property type="match status" value="1"/>
</dbReference>
<protein>
    <submittedName>
        <fullName evidence="2">Uncharacterized protein</fullName>
    </submittedName>
</protein>
<keyword evidence="3" id="KW-1185">Reference proteome</keyword>
<dbReference type="GO" id="GO:0000175">
    <property type="term" value="F:3'-5'-RNA exonuclease activity"/>
    <property type="evidence" value="ECO:0007669"/>
    <property type="project" value="InterPro"/>
</dbReference>
<keyword evidence="1" id="KW-0378">Hydrolase</keyword>
<comment type="caution">
    <text evidence="2">The sequence shown here is derived from an EMBL/GenBank/DDBJ whole genome shotgun (WGS) entry which is preliminary data.</text>
</comment>
<accession>A0A8B6G206</accession>
<name>A0A8B6G206_MYTGA</name>
<evidence type="ECO:0000313" key="3">
    <source>
        <dbReference type="Proteomes" id="UP000596742"/>
    </source>
</evidence>